<keyword evidence="2" id="KW-1185">Reference proteome</keyword>
<sequence length="63" mass="6815">MTGNVLIAADAVMHSSMADAETRPFFVTDMDDERRIPQSTAKISALAKTEDVAFVVYGHDAAQ</sequence>
<organism evidence="1 2">
    <name type="scientific">Rhizobium altiplani</name>
    <dbReference type="NCBI Taxonomy" id="1864509"/>
    <lineage>
        <taxon>Bacteria</taxon>
        <taxon>Pseudomonadati</taxon>
        <taxon>Pseudomonadota</taxon>
        <taxon>Alphaproteobacteria</taxon>
        <taxon>Hyphomicrobiales</taxon>
        <taxon>Rhizobiaceae</taxon>
        <taxon>Rhizobium/Agrobacterium group</taxon>
        <taxon>Rhizobium</taxon>
    </lineage>
</organism>
<dbReference type="AlphaFoldDB" id="A0A109J8F5"/>
<protein>
    <recommendedName>
        <fullName evidence="3">MBL fold metallo-hydrolase</fullName>
    </recommendedName>
</protein>
<dbReference type="EMBL" id="LNCD01000123">
    <property type="protein sequence ID" value="KWV44274.1"/>
    <property type="molecule type" value="Genomic_DNA"/>
</dbReference>
<comment type="caution">
    <text evidence="1">The sequence shown here is derived from an EMBL/GenBank/DDBJ whole genome shotgun (WGS) entry which is preliminary data.</text>
</comment>
<evidence type="ECO:0000313" key="2">
    <source>
        <dbReference type="Proteomes" id="UP000068164"/>
    </source>
</evidence>
<dbReference type="Proteomes" id="UP000068164">
    <property type="component" value="Unassembled WGS sequence"/>
</dbReference>
<proteinExistence type="predicted"/>
<gene>
    <name evidence="1" type="ORF">AS026_18075</name>
</gene>
<reference evidence="1 2" key="1">
    <citation type="submission" date="2015-11" db="EMBL/GenBank/DDBJ databases">
        <title>Draft Genome Sequence of the Strain BR 10423 (Rhizobium sp.) isolated from nodules of Mimosa pudica.</title>
        <authorList>
            <person name="Barauna A.C."/>
            <person name="Zilli J.E."/>
            <person name="Simoes-Araujo J.L."/>
            <person name="Reis V.M."/>
            <person name="James E.K."/>
            <person name="Reis F.B.Jr."/>
            <person name="Rouws L.F."/>
            <person name="Passos S.R."/>
            <person name="Gois S.R."/>
        </authorList>
    </citation>
    <scope>NUCLEOTIDE SEQUENCE [LARGE SCALE GENOMIC DNA]</scope>
    <source>
        <strain evidence="1 2">BR10423</strain>
    </source>
</reference>
<dbReference type="InterPro" id="IPR036866">
    <property type="entry name" value="RibonucZ/Hydroxyglut_hydro"/>
</dbReference>
<name>A0A109J8F5_9HYPH</name>
<evidence type="ECO:0000313" key="1">
    <source>
        <dbReference type="EMBL" id="KWV44274.1"/>
    </source>
</evidence>
<evidence type="ECO:0008006" key="3">
    <source>
        <dbReference type="Google" id="ProtNLM"/>
    </source>
</evidence>
<dbReference type="Gene3D" id="3.60.15.10">
    <property type="entry name" value="Ribonuclease Z/Hydroxyacylglutathione hydrolase-like"/>
    <property type="match status" value="1"/>
</dbReference>
<accession>A0A109J8F5</accession>